<dbReference type="Proteomes" id="UP001589700">
    <property type="component" value="Unassembled WGS sequence"/>
</dbReference>
<proteinExistence type="predicted"/>
<dbReference type="EMBL" id="JBHMDY010000012">
    <property type="protein sequence ID" value="MFB9261029.1"/>
    <property type="molecule type" value="Genomic_DNA"/>
</dbReference>
<comment type="caution">
    <text evidence="1">The sequence shown here is derived from an EMBL/GenBank/DDBJ whole genome shotgun (WGS) entry which is preliminary data.</text>
</comment>
<sequence>MWLMPCLIVAGREVLRLAPQPMSFGDFYPDHLDGDGTVIASPDSTHPSHGEYLADLAPRVCAELNDYFASRHETALTVPEVDGWARDCAWVRIETGLSFDERGLPAIADTARAAGEAFGLASVGPRSTLYEQLESLAAGVVELAPRMEADFVGHDGSGGPFVDFHGPVDAVTPAARSFLAELSADRRIRIEAWVDGAEVLRGN</sequence>
<organism evidence="1 2">
    <name type="scientific">Dietzia aerolata</name>
    <dbReference type="NCBI Taxonomy" id="595984"/>
    <lineage>
        <taxon>Bacteria</taxon>
        <taxon>Bacillati</taxon>
        <taxon>Actinomycetota</taxon>
        <taxon>Actinomycetes</taxon>
        <taxon>Mycobacteriales</taxon>
        <taxon>Dietziaceae</taxon>
        <taxon>Dietzia</taxon>
    </lineage>
</organism>
<protein>
    <submittedName>
        <fullName evidence="1">Uncharacterized protein</fullName>
    </submittedName>
</protein>
<reference evidence="1 2" key="1">
    <citation type="submission" date="2024-09" db="EMBL/GenBank/DDBJ databases">
        <authorList>
            <person name="Sun Q."/>
            <person name="Mori K."/>
        </authorList>
    </citation>
    <scope>NUCLEOTIDE SEQUENCE [LARGE SCALE GENOMIC DNA]</scope>
    <source>
        <strain evidence="1 2">CCM 7659</strain>
    </source>
</reference>
<evidence type="ECO:0000313" key="1">
    <source>
        <dbReference type="EMBL" id="MFB9261029.1"/>
    </source>
</evidence>
<evidence type="ECO:0000313" key="2">
    <source>
        <dbReference type="Proteomes" id="UP001589700"/>
    </source>
</evidence>
<dbReference type="RefSeq" id="WP_380024133.1">
    <property type="nucleotide sequence ID" value="NZ_JBHMDY010000012.1"/>
</dbReference>
<gene>
    <name evidence="1" type="ORF">ACFFVD_14610</name>
</gene>
<accession>A0ABV5JWF4</accession>
<name>A0ABV5JWF4_9ACTN</name>
<keyword evidence="2" id="KW-1185">Reference proteome</keyword>